<dbReference type="PANTHER" id="PTHR33204:SF18">
    <property type="entry name" value="TRANSCRIPTIONAL REGULATORY PROTEIN"/>
    <property type="match status" value="1"/>
</dbReference>
<dbReference type="InterPro" id="IPR002577">
    <property type="entry name" value="HTH_HxlR"/>
</dbReference>
<dbReference type="Pfam" id="PF01638">
    <property type="entry name" value="HxlR"/>
    <property type="match status" value="1"/>
</dbReference>
<dbReference type="SUPFAM" id="SSF46785">
    <property type="entry name" value="Winged helix' DNA-binding domain"/>
    <property type="match status" value="1"/>
</dbReference>
<keyword evidence="6" id="KW-1185">Reference proteome</keyword>
<sequence>MGEDVPGRLIADAMRSPPSVAPSGDASEAPGTSRFLAAGYRRGVRAYSGSVFLSDCPARLAIEIIADKWAVVVLFALSREPCRHGELVDLIGGISRKVLTQTLRRLQGYGLVDRHAEGGRVEYVLTDLGRTLVEPIAVLTEWAHVHGGAVVEFQESQADQAIGSVARGDVTTVVMGDMGDSGRDRA</sequence>
<evidence type="ECO:0000256" key="3">
    <source>
        <dbReference type="ARBA" id="ARBA00023163"/>
    </source>
</evidence>
<accession>A0ABN1X0E9</accession>
<feature type="domain" description="HTH hxlR-type" evidence="4">
    <location>
        <begin position="56"/>
        <end position="151"/>
    </location>
</feature>
<gene>
    <name evidence="5" type="ORF">GCM10009579_37990</name>
</gene>
<dbReference type="PROSITE" id="PS51118">
    <property type="entry name" value="HTH_HXLR"/>
    <property type="match status" value="1"/>
</dbReference>
<evidence type="ECO:0000256" key="1">
    <source>
        <dbReference type="ARBA" id="ARBA00023015"/>
    </source>
</evidence>
<dbReference type="PANTHER" id="PTHR33204">
    <property type="entry name" value="TRANSCRIPTIONAL REGULATOR, MARR FAMILY"/>
    <property type="match status" value="1"/>
</dbReference>
<keyword evidence="1" id="KW-0805">Transcription regulation</keyword>
<comment type="caution">
    <text evidence="5">The sequence shown here is derived from an EMBL/GenBank/DDBJ whole genome shotgun (WGS) entry which is preliminary data.</text>
</comment>
<keyword evidence="2" id="KW-0238">DNA-binding</keyword>
<name>A0ABN1X0E9_9ACTN</name>
<reference evidence="5 6" key="1">
    <citation type="journal article" date="2019" name="Int. J. Syst. Evol. Microbiol.">
        <title>The Global Catalogue of Microorganisms (GCM) 10K type strain sequencing project: providing services to taxonomists for standard genome sequencing and annotation.</title>
        <authorList>
            <consortium name="The Broad Institute Genomics Platform"/>
            <consortium name="The Broad Institute Genome Sequencing Center for Infectious Disease"/>
            <person name="Wu L."/>
            <person name="Ma J."/>
        </authorList>
    </citation>
    <scope>NUCLEOTIDE SEQUENCE [LARGE SCALE GENOMIC DNA]</scope>
    <source>
        <strain evidence="5 6">JCM 11448</strain>
    </source>
</reference>
<keyword evidence="3" id="KW-0804">Transcription</keyword>
<proteinExistence type="predicted"/>
<dbReference type="Proteomes" id="UP001500282">
    <property type="component" value="Unassembled WGS sequence"/>
</dbReference>
<evidence type="ECO:0000259" key="4">
    <source>
        <dbReference type="PROSITE" id="PS51118"/>
    </source>
</evidence>
<dbReference type="InterPro" id="IPR011991">
    <property type="entry name" value="ArsR-like_HTH"/>
</dbReference>
<dbReference type="InterPro" id="IPR036388">
    <property type="entry name" value="WH-like_DNA-bd_sf"/>
</dbReference>
<evidence type="ECO:0000256" key="2">
    <source>
        <dbReference type="ARBA" id="ARBA00023125"/>
    </source>
</evidence>
<organism evidence="5 6">
    <name type="scientific">Streptomyces javensis</name>
    <dbReference type="NCBI Taxonomy" id="114698"/>
    <lineage>
        <taxon>Bacteria</taxon>
        <taxon>Bacillati</taxon>
        <taxon>Actinomycetota</taxon>
        <taxon>Actinomycetes</taxon>
        <taxon>Kitasatosporales</taxon>
        <taxon>Streptomycetaceae</taxon>
        <taxon>Streptomyces</taxon>
        <taxon>Streptomyces violaceusniger group</taxon>
    </lineage>
</organism>
<dbReference type="CDD" id="cd00090">
    <property type="entry name" value="HTH_ARSR"/>
    <property type="match status" value="1"/>
</dbReference>
<evidence type="ECO:0000313" key="5">
    <source>
        <dbReference type="EMBL" id="GAA1275373.1"/>
    </source>
</evidence>
<evidence type="ECO:0000313" key="6">
    <source>
        <dbReference type="Proteomes" id="UP001500282"/>
    </source>
</evidence>
<dbReference type="EMBL" id="BAAAIH010000019">
    <property type="protein sequence ID" value="GAA1275373.1"/>
    <property type="molecule type" value="Genomic_DNA"/>
</dbReference>
<dbReference type="Gene3D" id="1.10.10.10">
    <property type="entry name" value="Winged helix-like DNA-binding domain superfamily/Winged helix DNA-binding domain"/>
    <property type="match status" value="1"/>
</dbReference>
<protein>
    <recommendedName>
        <fullName evidence="4">HTH hxlR-type domain-containing protein</fullName>
    </recommendedName>
</protein>
<dbReference type="InterPro" id="IPR036390">
    <property type="entry name" value="WH_DNA-bd_sf"/>
</dbReference>